<gene>
    <name evidence="1" type="ORF">HX845_05210</name>
</gene>
<reference evidence="1 2" key="1">
    <citation type="submission" date="2020-04" db="EMBL/GenBank/DDBJ databases">
        <title>Molecular characterization of pseudomonads from Agaricus bisporus reveal novel blotch 2 pathogens in Western Europe.</title>
        <authorList>
            <person name="Taparia T."/>
            <person name="Krijger M."/>
            <person name="Haynes E."/>
            <person name="Elpinstone J.G."/>
            <person name="Noble R."/>
            <person name="Van Der Wolf J."/>
        </authorList>
    </citation>
    <scope>NUCLEOTIDE SEQUENCE [LARGE SCALE GENOMIC DNA]</scope>
    <source>
        <strain evidence="1 2">IPO3738</strain>
    </source>
</reference>
<sequence length="91" mass="10116">MTKEQLAARIARGYNYVDPITTKDVDKILSKIKSIQDKNSGRISEEVVERVIHEVLDGRTVFSLSSVDTTDTTNLLQQIIAAAKNNVKPKS</sequence>
<dbReference type="RefSeq" id="WP_146049246.1">
    <property type="nucleotide sequence ID" value="NZ_JACAQE010000001.1"/>
</dbReference>
<dbReference type="Proteomes" id="UP000517547">
    <property type="component" value="Unassembled WGS sequence"/>
</dbReference>
<evidence type="ECO:0000313" key="1">
    <source>
        <dbReference type="EMBL" id="NWC13024.1"/>
    </source>
</evidence>
<accession>A0A7Y7XVT9</accession>
<dbReference type="AlphaFoldDB" id="A0A7Y7XVT9"/>
<evidence type="ECO:0000313" key="2">
    <source>
        <dbReference type="Proteomes" id="UP000517547"/>
    </source>
</evidence>
<organism evidence="1 2">
    <name type="scientific">Pseudomonas gingeri</name>
    <dbReference type="NCBI Taxonomy" id="117681"/>
    <lineage>
        <taxon>Bacteria</taxon>
        <taxon>Pseudomonadati</taxon>
        <taxon>Pseudomonadota</taxon>
        <taxon>Gammaproteobacteria</taxon>
        <taxon>Pseudomonadales</taxon>
        <taxon>Pseudomonadaceae</taxon>
        <taxon>Pseudomonas</taxon>
    </lineage>
</organism>
<name>A0A7Y7XVT9_9PSED</name>
<protein>
    <submittedName>
        <fullName evidence="1">Uncharacterized protein</fullName>
    </submittedName>
</protein>
<proteinExistence type="predicted"/>
<comment type="caution">
    <text evidence="1">The sequence shown here is derived from an EMBL/GenBank/DDBJ whole genome shotgun (WGS) entry which is preliminary data.</text>
</comment>
<dbReference type="EMBL" id="JACAQE010000001">
    <property type="protein sequence ID" value="NWC13024.1"/>
    <property type="molecule type" value="Genomic_DNA"/>
</dbReference>